<dbReference type="Proteomes" id="UP000299102">
    <property type="component" value="Unassembled WGS sequence"/>
</dbReference>
<organism evidence="1 2">
    <name type="scientific">Eumeta variegata</name>
    <name type="common">Bagworm moth</name>
    <name type="synonym">Eumeta japonica</name>
    <dbReference type="NCBI Taxonomy" id="151549"/>
    <lineage>
        <taxon>Eukaryota</taxon>
        <taxon>Metazoa</taxon>
        <taxon>Ecdysozoa</taxon>
        <taxon>Arthropoda</taxon>
        <taxon>Hexapoda</taxon>
        <taxon>Insecta</taxon>
        <taxon>Pterygota</taxon>
        <taxon>Neoptera</taxon>
        <taxon>Endopterygota</taxon>
        <taxon>Lepidoptera</taxon>
        <taxon>Glossata</taxon>
        <taxon>Ditrysia</taxon>
        <taxon>Tineoidea</taxon>
        <taxon>Psychidae</taxon>
        <taxon>Oiketicinae</taxon>
        <taxon>Eumeta</taxon>
    </lineage>
</organism>
<keyword evidence="2" id="KW-1185">Reference proteome</keyword>
<sequence>MSVTGKRPNSLSSILKSLPRIAPKSLEAQQTTDDEWRYFPDYIQQNKSELNLDISDPPDVFWHHVSEMKTKEESPPFFNLARFMLGMLSPPHSNADSERIFSHIIDLKTKKRNQLSTKSIAGNLFTQQIIKRYGKNCVDFHPTYDMIKKMNVTMYKKTDQ</sequence>
<accession>A0A4C1WPH2</accession>
<dbReference type="AlphaFoldDB" id="A0A4C1WPH2"/>
<proteinExistence type="predicted"/>
<dbReference type="EMBL" id="BGZK01000612">
    <property type="protein sequence ID" value="GBP52893.1"/>
    <property type="molecule type" value="Genomic_DNA"/>
</dbReference>
<reference evidence="1 2" key="1">
    <citation type="journal article" date="2019" name="Commun. Biol.">
        <title>The bagworm genome reveals a unique fibroin gene that provides high tensile strength.</title>
        <authorList>
            <person name="Kono N."/>
            <person name="Nakamura H."/>
            <person name="Ohtoshi R."/>
            <person name="Tomita M."/>
            <person name="Numata K."/>
            <person name="Arakawa K."/>
        </authorList>
    </citation>
    <scope>NUCLEOTIDE SEQUENCE [LARGE SCALE GENOMIC DNA]</scope>
</reference>
<comment type="caution">
    <text evidence="1">The sequence shown here is derived from an EMBL/GenBank/DDBJ whole genome shotgun (WGS) entry which is preliminary data.</text>
</comment>
<dbReference type="STRING" id="151549.A0A4C1WPH2"/>
<gene>
    <name evidence="1" type="ORF">EVAR_47548_1</name>
</gene>
<name>A0A4C1WPH2_EUMVA</name>
<dbReference type="OrthoDB" id="6159421at2759"/>
<evidence type="ECO:0000313" key="2">
    <source>
        <dbReference type="Proteomes" id="UP000299102"/>
    </source>
</evidence>
<evidence type="ECO:0000313" key="1">
    <source>
        <dbReference type="EMBL" id="GBP52893.1"/>
    </source>
</evidence>
<evidence type="ECO:0008006" key="3">
    <source>
        <dbReference type="Google" id="ProtNLM"/>
    </source>
</evidence>
<protein>
    <recommendedName>
        <fullName evidence="3">HAT C-terminal dimerisation domain-containing protein</fullName>
    </recommendedName>
</protein>